<evidence type="ECO:0000256" key="1">
    <source>
        <dbReference type="SAM" id="Phobius"/>
    </source>
</evidence>
<keyword evidence="1" id="KW-0812">Transmembrane</keyword>
<sequence length="170" mass="18065">MARTALRKLSAGPSLHRASSLYSFSLISSSLVGAIFSSISNSSVPRLSACPSKRALQTSSFVASSALSIIAMFCDFFGLSTLFSWLHKFAFAPLIPFLDDLLVEFETNNVSIISSFTLNELALSWSHTVGRPELARTLSQCSGFSFGRAAASESVFASFSDGARPGDSSG</sequence>
<keyword evidence="1" id="KW-0472">Membrane</keyword>
<organism evidence="2">
    <name type="scientific">Arundo donax</name>
    <name type="common">Giant reed</name>
    <name type="synonym">Donax arundinaceus</name>
    <dbReference type="NCBI Taxonomy" id="35708"/>
    <lineage>
        <taxon>Eukaryota</taxon>
        <taxon>Viridiplantae</taxon>
        <taxon>Streptophyta</taxon>
        <taxon>Embryophyta</taxon>
        <taxon>Tracheophyta</taxon>
        <taxon>Spermatophyta</taxon>
        <taxon>Magnoliopsida</taxon>
        <taxon>Liliopsida</taxon>
        <taxon>Poales</taxon>
        <taxon>Poaceae</taxon>
        <taxon>PACMAD clade</taxon>
        <taxon>Arundinoideae</taxon>
        <taxon>Arundineae</taxon>
        <taxon>Arundo</taxon>
    </lineage>
</organism>
<feature type="transmembrane region" description="Helical" evidence="1">
    <location>
        <begin position="60"/>
        <end position="86"/>
    </location>
</feature>
<accession>A0A0A8YI00</accession>
<dbReference type="EMBL" id="GBRH01275393">
    <property type="protein sequence ID" value="JAD22502.1"/>
    <property type="molecule type" value="Transcribed_RNA"/>
</dbReference>
<evidence type="ECO:0000313" key="2">
    <source>
        <dbReference type="EMBL" id="JAD22502.1"/>
    </source>
</evidence>
<reference evidence="2" key="2">
    <citation type="journal article" date="2015" name="Data Brief">
        <title>Shoot transcriptome of the giant reed, Arundo donax.</title>
        <authorList>
            <person name="Barrero R.A."/>
            <person name="Guerrero F.D."/>
            <person name="Moolhuijzen P."/>
            <person name="Goolsby J.A."/>
            <person name="Tidwell J."/>
            <person name="Bellgard S.E."/>
            <person name="Bellgard M.I."/>
        </authorList>
    </citation>
    <scope>NUCLEOTIDE SEQUENCE</scope>
    <source>
        <tissue evidence="2">Shoot tissue taken approximately 20 cm above the soil surface</tissue>
    </source>
</reference>
<proteinExistence type="predicted"/>
<protein>
    <submittedName>
        <fullName evidence="2">Uncharacterized protein</fullName>
    </submittedName>
</protein>
<name>A0A0A8YI00_ARUDO</name>
<keyword evidence="1" id="KW-1133">Transmembrane helix</keyword>
<reference evidence="2" key="1">
    <citation type="submission" date="2014-09" db="EMBL/GenBank/DDBJ databases">
        <authorList>
            <person name="Magalhaes I.L.F."/>
            <person name="Oliveira U."/>
            <person name="Santos F.R."/>
            <person name="Vidigal T.H.D.A."/>
            <person name="Brescovit A.D."/>
            <person name="Santos A.J."/>
        </authorList>
    </citation>
    <scope>NUCLEOTIDE SEQUENCE</scope>
    <source>
        <tissue evidence="2">Shoot tissue taken approximately 20 cm above the soil surface</tissue>
    </source>
</reference>
<dbReference type="AlphaFoldDB" id="A0A0A8YI00"/>